<gene>
    <name evidence="3" type="ORF">A2242_02050</name>
</gene>
<protein>
    <submittedName>
        <fullName evidence="3">Uncharacterized protein</fullName>
    </submittedName>
</protein>
<keyword evidence="2" id="KW-1133">Transmembrane helix</keyword>
<dbReference type="Proteomes" id="UP000178925">
    <property type="component" value="Unassembled WGS sequence"/>
</dbReference>
<proteinExistence type="predicted"/>
<evidence type="ECO:0000313" key="4">
    <source>
        <dbReference type="Proteomes" id="UP000178925"/>
    </source>
</evidence>
<accession>A0A1F5SPZ2</accession>
<organism evidence="3 4">
    <name type="scientific">Candidatus Falkowbacteria bacterium RIFOXYA2_FULL_47_9</name>
    <dbReference type="NCBI Taxonomy" id="1797995"/>
    <lineage>
        <taxon>Bacteria</taxon>
        <taxon>Candidatus Falkowiibacteriota</taxon>
    </lineage>
</organism>
<keyword evidence="2" id="KW-0472">Membrane</keyword>
<dbReference type="STRING" id="1797995.A2242_02050"/>
<reference evidence="3 4" key="1">
    <citation type="journal article" date="2016" name="Nat. Commun.">
        <title>Thousands of microbial genomes shed light on interconnected biogeochemical processes in an aquifer system.</title>
        <authorList>
            <person name="Anantharaman K."/>
            <person name="Brown C.T."/>
            <person name="Hug L.A."/>
            <person name="Sharon I."/>
            <person name="Castelle C.J."/>
            <person name="Probst A.J."/>
            <person name="Thomas B.C."/>
            <person name="Singh A."/>
            <person name="Wilkins M.J."/>
            <person name="Karaoz U."/>
            <person name="Brodie E.L."/>
            <person name="Williams K.H."/>
            <person name="Hubbard S.S."/>
            <person name="Banfield J.F."/>
        </authorList>
    </citation>
    <scope>NUCLEOTIDE SEQUENCE [LARGE SCALE GENOMIC DNA]</scope>
</reference>
<name>A0A1F5SPZ2_9BACT</name>
<evidence type="ECO:0000256" key="2">
    <source>
        <dbReference type="SAM" id="Phobius"/>
    </source>
</evidence>
<evidence type="ECO:0000256" key="1">
    <source>
        <dbReference type="SAM" id="MobiDB-lite"/>
    </source>
</evidence>
<keyword evidence="2" id="KW-0812">Transmembrane</keyword>
<feature type="transmembrane region" description="Helical" evidence="2">
    <location>
        <begin position="27"/>
        <end position="47"/>
    </location>
</feature>
<dbReference type="EMBL" id="MFGC01000006">
    <property type="protein sequence ID" value="OGF28787.1"/>
    <property type="molecule type" value="Genomic_DNA"/>
</dbReference>
<feature type="region of interest" description="Disordered" evidence="1">
    <location>
        <begin position="161"/>
        <end position="185"/>
    </location>
</feature>
<comment type="caution">
    <text evidence="3">The sequence shown here is derived from an EMBL/GenBank/DDBJ whole genome shotgun (WGS) entry which is preliminary data.</text>
</comment>
<sequence>MLILKLFLTPPYISLKFMLKHKWLAHLSYYIPTLIIGIFAVEIFFTWPTVAVLSAPANRPAKVKITWKIDEQYKDEIKNFRLWRQDNGGFFRWLTTIGLDKNGLLPPGYSYIEDQLTQAGNYHYYVEVIKNDGQVASSINSDVPLVGVDVVCDSSCRASKIEDDSSTSNRGNSRPLGQRPSVTPIIPFDNIDKSDQKTIACFAERTKPWDDFLKNCETAADNLADYEGVSVDGRAENKVARNKDDNGNLCINGGEDNNCRWEDSSSLTSAADTECNGQYYVCNLYYNAEGYNFVRSNILERNITKFAGKPCTTNDTNKAGYCSLSGQCIACNSSQASDNVCQSGGTGFSAISFLIANAIIGAVDCPVKDGCAGKGDVNQKNKDACNKGGSCTFSQFDKDCNITVSKGKCAGDKNNSTCTIADKICPDELVPCGTGCCADKKECVGIGNSRFMCLVTKDKCPSPAVWCKNDDTDDTKVAKDAKGKGVCCNQGYSCGIETERGYAYCSKANACDAATEIECKGGVWSSFGVQLNLSGLSLCCDKATQNCYQDGNKVNGKEISGYKNWPLCVTKDEVKECDSDGTKCHGLGGYKTIFVCCKNGKEYCTHYSELVPFCKEWNKKR</sequence>
<evidence type="ECO:0000313" key="3">
    <source>
        <dbReference type="EMBL" id="OGF28787.1"/>
    </source>
</evidence>
<dbReference type="AlphaFoldDB" id="A0A1F5SPZ2"/>